<dbReference type="RefSeq" id="WP_185427250.1">
    <property type="nucleotide sequence ID" value="NZ_JAARRL010000031.1"/>
</dbReference>
<feature type="region of interest" description="Disordered" evidence="1">
    <location>
        <begin position="1"/>
        <end position="28"/>
    </location>
</feature>
<dbReference type="EMBL" id="JAARRL010000031">
    <property type="protein sequence ID" value="MBC1501842.1"/>
    <property type="molecule type" value="Genomic_DNA"/>
</dbReference>
<name>A0A841ZB71_9LIST</name>
<reference evidence="3 4" key="1">
    <citation type="submission" date="2020-03" db="EMBL/GenBank/DDBJ databases">
        <title>Soil Listeria distribution.</title>
        <authorList>
            <person name="Liao J."/>
            <person name="Wiedmann M."/>
        </authorList>
    </citation>
    <scope>NUCLEOTIDE SEQUENCE [LARGE SCALE GENOMIC DNA]</scope>
    <source>
        <strain evidence="3 4">FSL L7-1523</strain>
    </source>
</reference>
<accession>A0A841ZB71</accession>
<keyword evidence="2" id="KW-1133">Transmembrane helix</keyword>
<sequence length="267" mass="31124">MKKDKQQGKKRKQYKKQNLNKDKDQEKNTKYKISSQNIINIAQWCVSIILTISLFNITQSFTEKNSNLILDKKLTNFQLITDRLSMPEISLPFDTEKRNKPYMSSIDISFDQEIEQGNIDKIYLITVEDNKITPKEFRLIQSTKEFTVRKNSANRMQVIPFILLIIDNNKNKYYQYYHIIAEANGAITSINPSGFNMEVSSPKLIEVFFINNDQLLNNERFSDINATIQSDNLAGKSNIPVEALRVKQDIVLDYVSQINKIYNQLYN</sequence>
<dbReference type="Proteomes" id="UP000564536">
    <property type="component" value="Unassembled WGS sequence"/>
</dbReference>
<keyword evidence="2" id="KW-0472">Membrane</keyword>
<evidence type="ECO:0000256" key="1">
    <source>
        <dbReference type="SAM" id="MobiDB-lite"/>
    </source>
</evidence>
<protein>
    <submittedName>
        <fullName evidence="3">Uncharacterized protein</fullName>
    </submittedName>
</protein>
<feature type="compositionally biased region" description="Basic and acidic residues" evidence="1">
    <location>
        <begin position="19"/>
        <end position="28"/>
    </location>
</feature>
<keyword evidence="2" id="KW-0812">Transmembrane</keyword>
<evidence type="ECO:0000313" key="3">
    <source>
        <dbReference type="EMBL" id="MBC1501842.1"/>
    </source>
</evidence>
<gene>
    <name evidence="3" type="ORF">HB943_14670</name>
</gene>
<feature type="transmembrane region" description="Helical" evidence="2">
    <location>
        <begin position="37"/>
        <end position="57"/>
    </location>
</feature>
<evidence type="ECO:0000313" key="4">
    <source>
        <dbReference type="Proteomes" id="UP000564536"/>
    </source>
</evidence>
<comment type="caution">
    <text evidence="3">The sequence shown here is derived from an EMBL/GenBank/DDBJ whole genome shotgun (WGS) entry which is preliminary data.</text>
</comment>
<evidence type="ECO:0000256" key="2">
    <source>
        <dbReference type="SAM" id="Phobius"/>
    </source>
</evidence>
<dbReference type="AlphaFoldDB" id="A0A841ZB71"/>
<proteinExistence type="predicted"/>
<organism evidence="3 4">
    <name type="scientific">Listeria weihenstephanensis</name>
    <dbReference type="NCBI Taxonomy" id="1006155"/>
    <lineage>
        <taxon>Bacteria</taxon>
        <taxon>Bacillati</taxon>
        <taxon>Bacillota</taxon>
        <taxon>Bacilli</taxon>
        <taxon>Bacillales</taxon>
        <taxon>Listeriaceae</taxon>
        <taxon>Listeria</taxon>
    </lineage>
</organism>